<keyword evidence="1" id="KW-0812">Transmembrane</keyword>
<evidence type="ECO:0000313" key="3">
    <source>
        <dbReference type="WBParaSite" id="SVE_0345300.1"/>
    </source>
</evidence>
<feature type="transmembrane region" description="Helical" evidence="1">
    <location>
        <begin position="376"/>
        <end position="397"/>
    </location>
</feature>
<name>A0A0K0F3R9_STRVS</name>
<reference evidence="3" key="2">
    <citation type="submission" date="2015-08" db="UniProtKB">
        <authorList>
            <consortium name="WormBaseParasite"/>
        </authorList>
    </citation>
    <scope>IDENTIFICATION</scope>
</reference>
<keyword evidence="1" id="KW-1133">Transmembrane helix</keyword>
<accession>A0A0K0F3R9</accession>
<evidence type="ECO:0000256" key="1">
    <source>
        <dbReference type="SAM" id="Phobius"/>
    </source>
</evidence>
<keyword evidence="2" id="KW-1185">Reference proteome</keyword>
<reference evidence="2" key="1">
    <citation type="submission" date="2014-07" db="EMBL/GenBank/DDBJ databases">
        <authorList>
            <person name="Martin A.A"/>
            <person name="De Silva N."/>
        </authorList>
    </citation>
    <scope>NUCLEOTIDE SEQUENCE</scope>
</reference>
<dbReference type="Proteomes" id="UP000035680">
    <property type="component" value="Unassembled WGS sequence"/>
</dbReference>
<dbReference type="AlphaFoldDB" id="A0A0K0F3R9"/>
<sequence>MFFEQKIKPHDFQHQDIILIIDKNYAISEYIGTQLRYFLQYIQSNTKNLEFKELYLETSIFTKTDCDKLYRIIGKPFSNKTSIIVSGSPYVCKRYNIFGNYLYFSANPVPAPLSKLKEIPSYNRGNSSLHKLVVGFSSTFNSFSSNNSKPVKTDFNGIFNDKNKDKSTTCNVYDDSVNHGIDIYNQFSRITSTANEEFRRTGKKYQLNYKFDKIKNVYNYTSNQECACVYIRSNILPCKNIKNDYIFYISIAPYSNMLLEQKLTEYYYNLLNDPNYRLNDTYDEYKIYKKHNYEFNYKYHNYINFYISTESANLEMYLKIESLTSPFIIKSDFLNFARMFKFYASNPNSGFTKLRKIRKKDREPYVFYNNELNTMIALYSSIFCFILFGFLSSIILFRQQRTLALKKIVIIENIDYDCIELQCHVSNVCTEKELMLIQRAVKLENEYRKQTTLGIIKGKNRVKH</sequence>
<keyword evidence="1" id="KW-0472">Membrane</keyword>
<organism evidence="2 3">
    <name type="scientific">Strongyloides venezuelensis</name>
    <name type="common">Threadworm</name>
    <dbReference type="NCBI Taxonomy" id="75913"/>
    <lineage>
        <taxon>Eukaryota</taxon>
        <taxon>Metazoa</taxon>
        <taxon>Ecdysozoa</taxon>
        <taxon>Nematoda</taxon>
        <taxon>Chromadorea</taxon>
        <taxon>Rhabditida</taxon>
        <taxon>Tylenchina</taxon>
        <taxon>Panagrolaimomorpha</taxon>
        <taxon>Strongyloidoidea</taxon>
        <taxon>Strongyloididae</taxon>
        <taxon>Strongyloides</taxon>
    </lineage>
</organism>
<proteinExistence type="predicted"/>
<dbReference type="WBParaSite" id="SVE_0345300.1">
    <property type="protein sequence ID" value="SVE_0345300.1"/>
    <property type="gene ID" value="SVE_0345300"/>
</dbReference>
<protein>
    <submittedName>
        <fullName evidence="3">Peptidase_C25 domain-containing protein</fullName>
    </submittedName>
</protein>
<evidence type="ECO:0000313" key="2">
    <source>
        <dbReference type="Proteomes" id="UP000035680"/>
    </source>
</evidence>